<feature type="compositionally biased region" description="Low complexity" evidence="1">
    <location>
        <begin position="46"/>
        <end position="55"/>
    </location>
</feature>
<evidence type="ECO:0000313" key="2">
    <source>
        <dbReference type="EMBL" id="KAK6495666.1"/>
    </source>
</evidence>
<dbReference type="AlphaFoldDB" id="A0AAV9VTG6"/>
<keyword evidence="3" id="KW-1185">Reference proteome</keyword>
<evidence type="ECO:0000313" key="3">
    <source>
        <dbReference type="Proteomes" id="UP001370758"/>
    </source>
</evidence>
<reference evidence="2 3" key="1">
    <citation type="submission" date="2023-08" db="EMBL/GenBank/DDBJ databases">
        <authorList>
            <person name="Palmer J.M."/>
        </authorList>
    </citation>
    <scope>NUCLEOTIDE SEQUENCE [LARGE SCALE GENOMIC DNA]</scope>
    <source>
        <strain evidence="2 3">TWF481</strain>
    </source>
</reference>
<evidence type="ECO:0000256" key="1">
    <source>
        <dbReference type="SAM" id="MobiDB-lite"/>
    </source>
</evidence>
<dbReference type="Proteomes" id="UP001370758">
    <property type="component" value="Unassembled WGS sequence"/>
</dbReference>
<gene>
    <name evidence="2" type="ORF">TWF481_002714</name>
</gene>
<name>A0AAV9VTG6_9PEZI</name>
<accession>A0AAV9VTG6</accession>
<protein>
    <submittedName>
        <fullName evidence="2">Uncharacterized protein</fullName>
    </submittedName>
</protein>
<feature type="region of interest" description="Disordered" evidence="1">
    <location>
        <begin position="1"/>
        <end position="75"/>
    </location>
</feature>
<comment type="caution">
    <text evidence="2">The sequence shown here is derived from an EMBL/GenBank/DDBJ whole genome shotgun (WGS) entry which is preliminary data.</text>
</comment>
<organism evidence="2 3">
    <name type="scientific">Arthrobotrys musiformis</name>
    <dbReference type="NCBI Taxonomy" id="47236"/>
    <lineage>
        <taxon>Eukaryota</taxon>
        <taxon>Fungi</taxon>
        <taxon>Dikarya</taxon>
        <taxon>Ascomycota</taxon>
        <taxon>Pezizomycotina</taxon>
        <taxon>Orbiliomycetes</taxon>
        <taxon>Orbiliales</taxon>
        <taxon>Orbiliaceae</taxon>
        <taxon>Arthrobotrys</taxon>
    </lineage>
</organism>
<dbReference type="EMBL" id="JAVHJL010000012">
    <property type="protein sequence ID" value="KAK6495666.1"/>
    <property type="molecule type" value="Genomic_DNA"/>
</dbReference>
<proteinExistence type="predicted"/>
<sequence>MKPTNKRRTSSSFHPLETKTQKIKSVSAAGNGTEEQLYPHCPHYRPLSPAPAKSSSARDTENMSDGDPKSPNFPSLERLVSATICTTPFDPSTDCSIKKGWATCWSQGKTLKMSTKLRRDPKPSKGCHKNALIWHSIPQNQQNHLMREEDKPSDI</sequence>